<comment type="caution">
    <text evidence="2">The sequence shown here is derived from an EMBL/GenBank/DDBJ whole genome shotgun (WGS) entry which is preliminary data.</text>
</comment>
<evidence type="ECO:0000313" key="3">
    <source>
        <dbReference type="Proteomes" id="UP001558613"/>
    </source>
</evidence>
<feature type="compositionally biased region" description="Low complexity" evidence="1">
    <location>
        <begin position="55"/>
        <end position="66"/>
    </location>
</feature>
<protein>
    <submittedName>
        <fullName evidence="2">Uncharacterized protein</fullName>
    </submittedName>
</protein>
<evidence type="ECO:0000256" key="1">
    <source>
        <dbReference type="SAM" id="MobiDB-lite"/>
    </source>
</evidence>
<proteinExistence type="predicted"/>
<feature type="compositionally biased region" description="Basic and acidic residues" evidence="1">
    <location>
        <begin position="29"/>
        <end position="47"/>
    </location>
</feature>
<evidence type="ECO:0000313" key="2">
    <source>
        <dbReference type="EMBL" id="KAL1277817.1"/>
    </source>
</evidence>
<feature type="region of interest" description="Disordered" evidence="1">
    <location>
        <begin position="1"/>
        <end position="89"/>
    </location>
</feature>
<accession>A0ABR3NLD1</accession>
<keyword evidence="3" id="KW-1185">Reference proteome</keyword>
<reference evidence="2 3" key="1">
    <citation type="submission" date="2023-09" db="EMBL/GenBank/DDBJ databases">
        <authorList>
            <person name="Wang M."/>
        </authorList>
    </citation>
    <scope>NUCLEOTIDE SEQUENCE [LARGE SCALE GENOMIC DNA]</scope>
    <source>
        <strain evidence="2">GT-2023</strain>
        <tissue evidence="2">Liver</tissue>
    </source>
</reference>
<dbReference type="EMBL" id="JAYMGO010000003">
    <property type="protein sequence ID" value="KAL1277817.1"/>
    <property type="molecule type" value="Genomic_DNA"/>
</dbReference>
<name>A0ABR3NLD1_9TELE</name>
<organism evidence="2 3">
    <name type="scientific">Cirrhinus molitorella</name>
    <name type="common">mud carp</name>
    <dbReference type="NCBI Taxonomy" id="172907"/>
    <lineage>
        <taxon>Eukaryota</taxon>
        <taxon>Metazoa</taxon>
        <taxon>Chordata</taxon>
        <taxon>Craniata</taxon>
        <taxon>Vertebrata</taxon>
        <taxon>Euteleostomi</taxon>
        <taxon>Actinopterygii</taxon>
        <taxon>Neopterygii</taxon>
        <taxon>Teleostei</taxon>
        <taxon>Ostariophysi</taxon>
        <taxon>Cypriniformes</taxon>
        <taxon>Cyprinidae</taxon>
        <taxon>Labeoninae</taxon>
        <taxon>Labeonini</taxon>
        <taxon>Cirrhinus</taxon>
    </lineage>
</organism>
<dbReference type="Proteomes" id="UP001558613">
    <property type="component" value="Unassembled WGS sequence"/>
</dbReference>
<sequence>MGKAHRLETAVAHPGSCTAGSLVRALDQPMRKATGDPHLEKRERESGKGSQTHASVSVSLSLSLTHTHTHTHTLRRPSPWAKGKNIPFC</sequence>
<gene>
    <name evidence="2" type="ORF">QQF64_024490</name>
</gene>